<evidence type="ECO:0000313" key="1">
    <source>
        <dbReference type="EnsemblPlants" id="Ma03_p12170.1"/>
    </source>
</evidence>
<keyword evidence="2" id="KW-1185">Reference proteome</keyword>
<dbReference type="Proteomes" id="UP000012960">
    <property type="component" value="Unplaced"/>
</dbReference>
<dbReference type="EnsemblPlants" id="Ma03_t12170.1">
    <property type="protein sequence ID" value="Ma03_p12170.1"/>
    <property type="gene ID" value="Ma03_g12170"/>
</dbReference>
<reference evidence="1" key="1">
    <citation type="submission" date="2021-05" db="UniProtKB">
        <authorList>
            <consortium name="EnsemblPlants"/>
        </authorList>
    </citation>
    <scope>IDENTIFICATION</scope>
    <source>
        <strain evidence="1">subsp. malaccensis</strain>
    </source>
</reference>
<name>A0A804IB72_MUSAM</name>
<sequence>MPDTGHICKTVKRRG</sequence>
<dbReference type="InParanoid" id="A0A804IB72"/>
<dbReference type="Gramene" id="Ma03_t12170.1">
    <property type="protein sequence ID" value="Ma03_p12170.1"/>
    <property type="gene ID" value="Ma03_g12170"/>
</dbReference>
<organism evidence="1 2">
    <name type="scientific">Musa acuminata subsp. malaccensis</name>
    <name type="common">Wild banana</name>
    <name type="synonym">Musa malaccensis</name>
    <dbReference type="NCBI Taxonomy" id="214687"/>
    <lineage>
        <taxon>Eukaryota</taxon>
        <taxon>Viridiplantae</taxon>
        <taxon>Streptophyta</taxon>
        <taxon>Embryophyta</taxon>
        <taxon>Tracheophyta</taxon>
        <taxon>Spermatophyta</taxon>
        <taxon>Magnoliopsida</taxon>
        <taxon>Liliopsida</taxon>
        <taxon>Zingiberales</taxon>
        <taxon>Musaceae</taxon>
        <taxon>Musa</taxon>
    </lineage>
</organism>
<proteinExistence type="predicted"/>
<protein>
    <submittedName>
        <fullName evidence="1">Uncharacterized protein</fullName>
    </submittedName>
</protein>
<accession>A0A804IB72</accession>
<evidence type="ECO:0000313" key="2">
    <source>
        <dbReference type="Proteomes" id="UP000012960"/>
    </source>
</evidence>